<accession>A0A1H7ZKJ3</accession>
<keyword evidence="1" id="KW-0732">Signal</keyword>
<dbReference type="EMBL" id="FOCI01000002">
    <property type="protein sequence ID" value="SEM59102.1"/>
    <property type="molecule type" value="Genomic_DNA"/>
</dbReference>
<evidence type="ECO:0000256" key="1">
    <source>
        <dbReference type="SAM" id="SignalP"/>
    </source>
</evidence>
<dbReference type="STRING" id="245187.SAMN04488003_10230"/>
<evidence type="ECO:0000313" key="2">
    <source>
        <dbReference type="EMBL" id="SEM59102.1"/>
    </source>
</evidence>
<feature type="chain" id="PRO_5011674617" evidence="1">
    <location>
        <begin position="24"/>
        <end position="140"/>
    </location>
</feature>
<sequence>MDRRLFLTSLAAAGLGLATTARADGVLLRELYNKDKSFSDLALSLAGQRIEVGGYMAPPLKAETNFYVLTRRPMATCPFCETEAQWPTDIVAVYARDLIVPIPFNVPMLTTGVLELGTYTDPDLGFVSRVRLTDARFDRA</sequence>
<dbReference type="RefSeq" id="WP_089898409.1">
    <property type="nucleotide sequence ID" value="NZ_FOCI01000002.1"/>
</dbReference>
<dbReference type="AlphaFoldDB" id="A0A1H7ZKJ3"/>
<reference evidence="2 3" key="1">
    <citation type="submission" date="2016-10" db="EMBL/GenBank/DDBJ databases">
        <authorList>
            <person name="de Groot N.N."/>
        </authorList>
    </citation>
    <scope>NUCLEOTIDE SEQUENCE [LARGE SCALE GENOMIC DNA]</scope>
    <source>
        <strain evidence="2 3">DSM 16213</strain>
    </source>
</reference>
<dbReference type="Proteomes" id="UP000199585">
    <property type="component" value="Unassembled WGS sequence"/>
</dbReference>
<protein>
    <submittedName>
        <fullName evidence="2">Uncharacterized protein</fullName>
    </submittedName>
</protein>
<keyword evidence="3" id="KW-1185">Reference proteome</keyword>
<dbReference type="OrthoDB" id="2583024at2"/>
<name>A0A1H7ZKJ3_9RHOB</name>
<gene>
    <name evidence="2" type="ORF">SAMN04488003_10230</name>
</gene>
<feature type="signal peptide" evidence="1">
    <location>
        <begin position="1"/>
        <end position="23"/>
    </location>
</feature>
<evidence type="ECO:0000313" key="3">
    <source>
        <dbReference type="Proteomes" id="UP000199585"/>
    </source>
</evidence>
<proteinExistence type="predicted"/>
<organism evidence="2 3">
    <name type="scientific">Loktanella fryxellensis</name>
    <dbReference type="NCBI Taxonomy" id="245187"/>
    <lineage>
        <taxon>Bacteria</taxon>
        <taxon>Pseudomonadati</taxon>
        <taxon>Pseudomonadota</taxon>
        <taxon>Alphaproteobacteria</taxon>
        <taxon>Rhodobacterales</taxon>
        <taxon>Roseobacteraceae</taxon>
        <taxon>Loktanella</taxon>
    </lineage>
</organism>